<accession>A0ABP6NGT3</accession>
<organism evidence="2 3">
    <name type="scientific">Planomonospora alba</name>
    <dbReference type="NCBI Taxonomy" id="161354"/>
    <lineage>
        <taxon>Bacteria</taxon>
        <taxon>Bacillati</taxon>
        <taxon>Actinomycetota</taxon>
        <taxon>Actinomycetes</taxon>
        <taxon>Streptosporangiales</taxon>
        <taxon>Streptosporangiaceae</taxon>
        <taxon>Planomonospora</taxon>
    </lineage>
</organism>
<proteinExistence type="predicted"/>
<sequence>MILRDVRRVRGKETGGHSPGFRPWNAPACPMDFRPLLCRSPKYGFLACAVSYRGGGPECDRGERDMEWTLGVPRVLHGIRTPSVPGVAMRRDAARLSRSERLPGLRCEPWPP</sequence>
<feature type="compositionally biased region" description="Basic and acidic residues" evidence="1">
    <location>
        <begin position="1"/>
        <end position="15"/>
    </location>
</feature>
<evidence type="ECO:0000313" key="2">
    <source>
        <dbReference type="EMBL" id="GAA3146120.1"/>
    </source>
</evidence>
<dbReference type="Proteomes" id="UP001500320">
    <property type="component" value="Unassembled WGS sequence"/>
</dbReference>
<evidence type="ECO:0000313" key="3">
    <source>
        <dbReference type="Proteomes" id="UP001500320"/>
    </source>
</evidence>
<gene>
    <name evidence="2" type="ORF">GCM10010466_41420</name>
</gene>
<comment type="caution">
    <text evidence="2">The sequence shown here is derived from an EMBL/GenBank/DDBJ whole genome shotgun (WGS) entry which is preliminary data.</text>
</comment>
<feature type="region of interest" description="Disordered" evidence="1">
    <location>
        <begin position="1"/>
        <end position="21"/>
    </location>
</feature>
<protein>
    <submittedName>
        <fullName evidence="2">Uncharacterized protein</fullName>
    </submittedName>
</protein>
<dbReference type="EMBL" id="BAAAUT010000033">
    <property type="protein sequence ID" value="GAA3146120.1"/>
    <property type="molecule type" value="Genomic_DNA"/>
</dbReference>
<keyword evidence="3" id="KW-1185">Reference proteome</keyword>
<evidence type="ECO:0000256" key="1">
    <source>
        <dbReference type="SAM" id="MobiDB-lite"/>
    </source>
</evidence>
<name>A0ABP6NGT3_9ACTN</name>
<reference evidence="3" key="1">
    <citation type="journal article" date="2019" name="Int. J. Syst. Evol. Microbiol.">
        <title>The Global Catalogue of Microorganisms (GCM) 10K type strain sequencing project: providing services to taxonomists for standard genome sequencing and annotation.</title>
        <authorList>
            <consortium name="The Broad Institute Genomics Platform"/>
            <consortium name="The Broad Institute Genome Sequencing Center for Infectious Disease"/>
            <person name="Wu L."/>
            <person name="Ma J."/>
        </authorList>
    </citation>
    <scope>NUCLEOTIDE SEQUENCE [LARGE SCALE GENOMIC DNA]</scope>
    <source>
        <strain evidence="3">JCM 9373</strain>
    </source>
</reference>